<keyword evidence="3" id="KW-1185">Reference proteome</keyword>
<reference evidence="2 3" key="1">
    <citation type="journal article" date="2021" name="Sci. Rep.">
        <title>Genome sequencing of the multicellular alga Astrephomene provides insights into convergent evolution of germ-soma differentiation.</title>
        <authorList>
            <person name="Yamashita S."/>
            <person name="Yamamoto K."/>
            <person name="Matsuzaki R."/>
            <person name="Suzuki S."/>
            <person name="Yamaguchi H."/>
            <person name="Hirooka S."/>
            <person name="Minakuchi Y."/>
            <person name="Miyagishima S."/>
            <person name="Kawachi M."/>
            <person name="Toyoda A."/>
            <person name="Nozaki H."/>
        </authorList>
    </citation>
    <scope>NUCLEOTIDE SEQUENCE [LARGE SCALE GENOMIC DNA]</scope>
    <source>
        <strain evidence="2 3">NIES-4017</strain>
    </source>
</reference>
<organism evidence="2 3">
    <name type="scientific">Astrephomene gubernaculifera</name>
    <dbReference type="NCBI Taxonomy" id="47775"/>
    <lineage>
        <taxon>Eukaryota</taxon>
        <taxon>Viridiplantae</taxon>
        <taxon>Chlorophyta</taxon>
        <taxon>core chlorophytes</taxon>
        <taxon>Chlorophyceae</taxon>
        <taxon>CS clade</taxon>
        <taxon>Chlamydomonadales</taxon>
        <taxon>Astrephomenaceae</taxon>
        <taxon>Astrephomene</taxon>
    </lineage>
</organism>
<dbReference type="EMBL" id="BMAR01000025">
    <property type="protein sequence ID" value="GFR48756.1"/>
    <property type="molecule type" value="Genomic_DNA"/>
</dbReference>
<feature type="compositionally biased region" description="Gly residues" evidence="1">
    <location>
        <begin position="683"/>
        <end position="708"/>
    </location>
</feature>
<accession>A0AAD3HQ24</accession>
<feature type="compositionally biased region" description="Low complexity" evidence="1">
    <location>
        <begin position="604"/>
        <end position="621"/>
    </location>
</feature>
<proteinExistence type="predicted"/>
<comment type="caution">
    <text evidence="2">The sequence shown here is derived from an EMBL/GenBank/DDBJ whole genome shotgun (WGS) entry which is preliminary data.</text>
</comment>
<feature type="compositionally biased region" description="Acidic residues" evidence="1">
    <location>
        <begin position="714"/>
        <end position="733"/>
    </location>
</feature>
<dbReference type="Proteomes" id="UP001054857">
    <property type="component" value="Unassembled WGS sequence"/>
</dbReference>
<dbReference type="AlphaFoldDB" id="A0AAD3HQ24"/>
<evidence type="ECO:0000313" key="2">
    <source>
        <dbReference type="EMBL" id="GFR48756.1"/>
    </source>
</evidence>
<feature type="compositionally biased region" description="Low complexity" evidence="1">
    <location>
        <begin position="783"/>
        <end position="806"/>
    </location>
</feature>
<feature type="region of interest" description="Disordered" evidence="1">
    <location>
        <begin position="645"/>
        <end position="820"/>
    </location>
</feature>
<protein>
    <submittedName>
        <fullName evidence="2">Uncharacterized protein</fullName>
    </submittedName>
</protein>
<evidence type="ECO:0000313" key="3">
    <source>
        <dbReference type="Proteomes" id="UP001054857"/>
    </source>
</evidence>
<name>A0AAD3HQ24_9CHLO</name>
<gene>
    <name evidence="2" type="ORF">Agub_g10574</name>
</gene>
<sequence>MALATGAAPMDVNLPSFPKNIMLEIVSKSVEGTCLHDRLPLAMCPWTEDSLAAALQNGSADTFFLYEEGGASQQSARIVASIALVLKDHVLRRFCCRADVVAALEEFKCTMLVCGSFAVNEDGSMVTWTLSHSKACRVAGTEQSGYDGLTRVQADNLAARAAPSTLTNATGVTAGTEATRSKSATMTFGKLETAVSGLLDPAVTQSQRIQYCKAIDAECRNGQNSLVREVAHGVWPRDAGSGHLVTLSDMSNAHGIAYTDLLAGGVVYNMLTVEPGDNVLYAGLPTEDGNIAAVGMTFNLEQLRLLVEGAAKYDYLKTDAAARKARAANLYELPSLEELWMKECRPYSSTAKANECGKGKGVNDPRKDLQDKEAYVANLKTMAMRGSSLYTGYAIVGGGASQAASYTEKLSKSCKEYFESKGQADEEVAAAMEGVRGRSTQCTHLQYVLEAGLLYSKDGQGQYPIDLLNKCPIKGNAGRAAARIRQSMYLQYAGRLGALCKKDAPIAPLGLLLAVGASSSYREAGELINQYRAARKSGNPPARPVVALARRFFGIAPEPPSVNTIPNTAGGVGVRIEVDGGGGAAGGATGGAAGGAGGAGEGVAAPLDQGAAQPGAAATTAHSDEEEEPDLALINLDVFGVEPPVQQRAPRGRQRASGLDDDLGARGGRKKQRTGAAKVAKSGRGGGSGRGEVGGGRGRGRGGRGGGRVAAVVESEEEEDGGDEEMEDDEEASGESTGEGQEDDVSVRDTSDDSSSSSGGGSSGSSGERAGGNRQQDRRQQELEQQQQRGKKQQAAVGAAKVPKAGTGSSGQSRRVRANR</sequence>
<feature type="region of interest" description="Disordered" evidence="1">
    <location>
        <begin position="604"/>
        <end position="628"/>
    </location>
</feature>
<evidence type="ECO:0000256" key="1">
    <source>
        <dbReference type="SAM" id="MobiDB-lite"/>
    </source>
</evidence>